<gene>
    <name evidence="1" type="ORF">BWK73_22785</name>
</gene>
<dbReference type="Proteomes" id="UP000192491">
    <property type="component" value="Unassembled WGS sequence"/>
</dbReference>
<accession>A0A1Y1QMN2</accession>
<dbReference type="EMBL" id="MTEJ01000142">
    <property type="protein sequence ID" value="OQX09441.1"/>
    <property type="molecule type" value="Genomic_DNA"/>
</dbReference>
<name>A0A1Y1QMN2_9GAMM</name>
<dbReference type="AlphaFoldDB" id="A0A1Y1QMN2"/>
<organism evidence="1 2">
    <name type="scientific">Thiothrix lacustris</name>
    <dbReference type="NCBI Taxonomy" id="525917"/>
    <lineage>
        <taxon>Bacteria</taxon>
        <taxon>Pseudomonadati</taxon>
        <taxon>Pseudomonadota</taxon>
        <taxon>Gammaproteobacteria</taxon>
        <taxon>Thiotrichales</taxon>
        <taxon>Thiotrichaceae</taxon>
        <taxon>Thiothrix</taxon>
    </lineage>
</organism>
<evidence type="ECO:0000313" key="2">
    <source>
        <dbReference type="Proteomes" id="UP000192491"/>
    </source>
</evidence>
<sequence>MTAAKKQVNDNAHALTVTTTAAPPAPVSLGILQGTSPAALMSGASEMAGELARMIEAQRLWDPINGKKYVKVEGWTTLGVMMGVVAREVTTTENDGIYTAVVELVRMLDGACISRASAECGAPDELDRYGKPVWSNRPRYARRSMAQTRATGKACRLAFSWVMSLAGYEVTPAEEMTHVHDPVVPNYPQPIPIRPPVNDNTRPNVADSRINPSQRIMLETRITESGLNRERVKAWIERSWKVDSFICLSNDQLNKLLIKIGQWSAAEKALAEAKAEKEAANETV</sequence>
<evidence type="ECO:0000313" key="1">
    <source>
        <dbReference type="EMBL" id="OQX09441.1"/>
    </source>
</evidence>
<reference evidence="1 2" key="1">
    <citation type="submission" date="2017-01" db="EMBL/GenBank/DDBJ databases">
        <title>Novel large sulfur bacteria in the metagenomes of groundwater-fed chemosynthetic microbial mats in the Lake Huron basin.</title>
        <authorList>
            <person name="Sharrar A.M."/>
            <person name="Flood B.E."/>
            <person name="Bailey J.V."/>
            <person name="Jones D.S."/>
            <person name="Biddanda B."/>
            <person name="Ruberg S.A."/>
            <person name="Marcus D.N."/>
            <person name="Dick G.J."/>
        </authorList>
    </citation>
    <scope>NUCLEOTIDE SEQUENCE [LARGE SCALE GENOMIC DNA]</scope>
    <source>
        <strain evidence="1">A8</strain>
    </source>
</reference>
<comment type="caution">
    <text evidence="1">The sequence shown here is derived from an EMBL/GenBank/DDBJ whole genome shotgun (WGS) entry which is preliminary data.</text>
</comment>
<protein>
    <submittedName>
        <fullName evidence="1">Uncharacterized protein</fullName>
    </submittedName>
</protein>
<proteinExistence type="predicted"/>